<evidence type="ECO:0000256" key="1">
    <source>
        <dbReference type="SAM" id="MobiDB-lite"/>
    </source>
</evidence>
<evidence type="ECO:0000313" key="4">
    <source>
        <dbReference type="Proteomes" id="UP001597076"/>
    </source>
</evidence>
<evidence type="ECO:0000313" key="3">
    <source>
        <dbReference type="EMBL" id="MFD1561978.1"/>
    </source>
</evidence>
<name>A0ABD6BA93_9EURY</name>
<feature type="transmembrane region" description="Helical" evidence="2">
    <location>
        <begin position="20"/>
        <end position="41"/>
    </location>
</feature>
<accession>A0ABD6BA93</accession>
<dbReference type="Proteomes" id="UP001597076">
    <property type="component" value="Unassembled WGS sequence"/>
</dbReference>
<dbReference type="AlphaFoldDB" id="A0ABD6BA93"/>
<gene>
    <name evidence="3" type="ORF">ACFR99_00115</name>
</gene>
<reference evidence="3 4" key="1">
    <citation type="journal article" date="2019" name="Int. J. Syst. Evol. Microbiol.">
        <title>The Global Catalogue of Microorganisms (GCM) 10K type strain sequencing project: providing services to taxonomists for standard genome sequencing and annotation.</title>
        <authorList>
            <consortium name="The Broad Institute Genomics Platform"/>
            <consortium name="The Broad Institute Genome Sequencing Center for Infectious Disease"/>
            <person name="Wu L."/>
            <person name="Ma J."/>
        </authorList>
    </citation>
    <scope>NUCLEOTIDE SEQUENCE [LARGE SCALE GENOMIC DNA]</scope>
    <source>
        <strain evidence="3 4">CGMCC 1.12230</strain>
    </source>
</reference>
<feature type="compositionally biased region" description="Basic and acidic residues" evidence="1">
    <location>
        <begin position="68"/>
        <end position="81"/>
    </location>
</feature>
<dbReference type="EMBL" id="JBHUDI010000001">
    <property type="protein sequence ID" value="MFD1561978.1"/>
    <property type="molecule type" value="Genomic_DNA"/>
</dbReference>
<sequence>MPVFEVVTPAVVGGVDGVTIIGWVSVVAMLLVIGFLVYLALGPGTQSYQAERAEPTPTDDSGVDDTGAEERSDTPTESRSD</sequence>
<keyword evidence="4" id="KW-1185">Reference proteome</keyword>
<comment type="caution">
    <text evidence="3">The sequence shown here is derived from an EMBL/GenBank/DDBJ whole genome shotgun (WGS) entry which is preliminary data.</text>
</comment>
<dbReference type="RefSeq" id="WP_390283103.1">
    <property type="nucleotide sequence ID" value="NZ_JBHUDI010000001.1"/>
</dbReference>
<organism evidence="3 4">
    <name type="scientific">Haloarchaeobius amylolyticus</name>
    <dbReference type="NCBI Taxonomy" id="1198296"/>
    <lineage>
        <taxon>Archaea</taxon>
        <taxon>Methanobacteriati</taxon>
        <taxon>Methanobacteriota</taxon>
        <taxon>Stenosarchaea group</taxon>
        <taxon>Halobacteria</taxon>
        <taxon>Halobacteriales</taxon>
        <taxon>Halorubellaceae</taxon>
        <taxon>Haloarchaeobius</taxon>
    </lineage>
</organism>
<proteinExistence type="predicted"/>
<evidence type="ECO:0000256" key="2">
    <source>
        <dbReference type="SAM" id="Phobius"/>
    </source>
</evidence>
<feature type="region of interest" description="Disordered" evidence="1">
    <location>
        <begin position="48"/>
        <end position="81"/>
    </location>
</feature>
<keyword evidence="2" id="KW-0472">Membrane</keyword>
<keyword evidence="2" id="KW-0812">Transmembrane</keyword>
<protein>
    <submittedName>
        <fullName evidence="3">Uncharacterized protein</fullName>
    </submittedName>
</protein>
<keyword evidence="2" id="KW-1133">Transmembrane helix</keyword>